<dbReference type="OrthoDB" id="9805336at2"/>
<accession>A0A0C1KZU3</accession>
<feature type="signal peptide" evidence="1">
    <location>
        <begin position="1"/>
        <end position="26"/>
    </location>
</feature>
<dbReference type="RefSeq" id="WP_039143448.1">
    <property type="nucleotide sequence ID" value="NZ_JSVC01000027.1"/>
</dbReference>
<name>A0A0C1KZU3_9BACT</name>
<keyword evidence="3" id="KW-1185">Reference proteome</keyword>
<comment type="caution">
    <text evidence="2">The sequence shown here is derived from an EMBL/GenBank/DDBJ whole genome shotgun (WGS) entry which is preliminary data.</text>
</comment>
<evidence type="ECO:0000256" key="1">
    <source>
        <dbReference type="SAM" id="SignalP"/>
    </source>
</evidence>
<reference evidence="2 3" key="1">
    <citation type="submission" date="2014-11" db="EMBL/GenBank/DDBJ databases">
        <title>Genome sequence of Flavihumibacter solisilvae 3-3.</title>
        <authorList>
            <person name="Zhou G."/>
            <person name="Li M."/>
            <person name="Wang G."/>
        </authorList>
    </citation>
    <scope>NUCLEOTIDE SEQUENCE [LARGE SCALE GENOMIC DNA]</scope>
    <source>
        <strain evidence="2 3">3-3</strain>
    </source>
</reference>
<gene>
    <name evidence="2" type="ORF">OI18_20545</name>
</gene>
<dbReference type="AlphaFoldDB" id="A0A0C1KZU3"/>
<proteinExistence type="predicted"/>
<keyword evidence="1" id="KW-0732">Signal</keyword>
<dbReference type="Proteomes" id="UP000031408">
    <property type="component" value="Unassembled WGS sequence"/>
</dbReference>
<evidence type="ECO:0000313" key="2">
    <source>
        <dbReference type="EMBL" id="KIC92816.1"/>
    </source>
</evidence>
<protein>
    <submittedName>
        <fullName evidence="2">Uncharacterized protein</fullName>
    </submittedName>
</protein>
<evidence type="ECO:0000313" key="3">
    <source>
        <dbReference type="Proteomes" id="UP000031408"/>
    </source>
</evidence>
<feature type="chain" id="PRO_5002152858" evidence="1">
    <location>
        <begin position="27"/>
        <end position="490"/>
    </location>
</feature>
<dbReference type="STRING" id="1349421.OI18_20545"/>
<organism evidence="2 3">
    <name type="scientific">Flavihumibacter solisilvae</name>
    <dbReference type="NCBI Taxonomy" id="1349421"/>
    <lineage>
        <taxon>Bacteria</taxon>
        <taxon>Pseudomonadati</taxon>
        <taxon>Bacteroidota</taxon>
        <taxon>Chitinophagia</taxon>
        <taxon>Chitinophagales</taxon>
        <taxon>Chitinophagaceae</taxon>
        <taxon>Flavihumibacter</taxon>
    </lineage>
</organism>
<sequence length="490" mass="54391">MKKDTALVNLARYYIAMVLCSASVHAYCQDYHAIQGSNHAGALGVHNNPASIVNTPYPWDLTLAGIQAKYQTNAVKVIDYSLVTSVLNSKFMVLNGQFKRFGDEQANLNLLNGRIALGRRRAIAFGANLRSASNVRTEEYNYIDSIDNINQFLALNTQTGPFDARFRSSSLFELYLAYAQTVWENTNYRLNGGLTVKINRGVSGVRAEVNNIRHRTTVVNDQTEYVLNGGSFAYAYSSNFDKWDNSRDNNSNLKEFLKATRTAFSFDAGLELLIRPEDVPGFMADEEAYYDYDWKISASLIDFGWGQYRGGVESRKGSIPASGITGSELDAAIDSTVKNLPQFNDSLGGLLHLEGLANNFKIISPARLVLNVDRYLAGAWFVNAELSINISPWAGDKRLYVRNMNLLRLTPRWETRKLGVYMPIQVSNQGKFWIGAGFKAGPLLLGFHNLGNIFSKNKMANGGGYIALTLRPMNKVTASTRGNSLDCPPL</sequence>
<dbReference type="EMBL" id="JSVC01000027">
    <property type="protein sequence ID" value="KIC92816.1"/>
    <property type="molecule type" value="Genomic_DNA"/>
</dbReference>